<dbReference type="InterPro" id="IPR008906">
    <property type="entry name" value="HATC_C_dom"/>
</dbReference>
<accession>A0A8T1S7P8</accession>
<proteinExistence type="predicted"/>
<protein>
    <submittedName>
        <fullName evidence="2">Zinc finger MYM-type containing 1</fullName>
    </submittedName>
</protein>
<dbReference type="Proteomes" id="UP000765507">
    <property type="component" value="Unassembled WGS sequence"/>
</dbReference>
<comment type="caution">
    <text evidence="2">The sequence shown here is derived from an EMBL/GenBank/DDBJ whole genome shotgun (WGS) entry which is preliminary data.</text>
</comment>
<sequence>HFDYEARDNPIRDHKQQFKVEFFNQVLDGAIQSVEQLFMQLKEHSSIFGMLYDIPELLVIPEEDLHQKCLALVLTQDDMCDIDASDLGDELKALSRYISAGSTPKAVLEYTCTNKLTTLFPNAFVALHILLTLPVTVASGERSFSKLKLIKTHLRATMTQERLVGLATISIEHELAQTVAVA</sequence>
<dbReference type="PANTHER" id="PTHR46289:SF19">
    <property type="entry name" value="ZINC FINGER MYM-TYPE CONTAINING 1"/>
    <property type="match status" value="1"/>
</dbReference>
<name>A0A8T1S7P8_CHESE</name>
<organism evidence="2 3">
    <name type="scientific">Chelydra serpentina</name>
    <name type="common">Snapping turtle</name>
    <name type="synonym">Testudo serpentina</name>
    <dbReference type="NCBI Taxonomy" id="8475"/>
    <lineage>
        <taxon>Eukaryota</taxon>
        <taxon>Metazoa</taxon>
        <taxon>Chordata</taxon>
        <taxon>Craniata</taxon>
        <taxon>Vertebrata</taxon>
        <taxon>Euteleostomi</taxon>
        <taxon>Archelosauria</taxon>
        <taxon>Testudinata</taxon>
        <taxon>Testudines</taxon>
        <taxon>Cryptodira</taxon>
        <taxon>Durocryptodira</taxon>
        <taxon>Americhelydia</taxon>
        <taxon>Chelydroidea</taxon>
        <taxon>Chelydridae</taxon>
        <taxon>Chelydra</taxon>
    </lineage>
</organism>
<evidence type="ECO:0000259" key="1">
    <source>
        <dbReference type="Pfam" id="PF05699"/>
    </source>
</evidence>
<dbReference type="InterPro" id="IPR052958">
    <property type="entry name" value="IFN-induced_PKR_regulator"/>
</dbReference>
<gene>
    <name evidence="2" type="ORF">G0U57_016933</name>
</gene>
<dbReference type="EMBL" id="JAHGAV010000567">
    <property type="protein sequence ID" value="KAG6924594.1"/>
    <property type="molecule type" value="Genomic_DNA"/>
</dbReference>
<feature type="domain" description="HAT C-terminal dimerisation" evidence="1">
    <location>
        <begin position="115"/>
        <end position="175"/>
    </location>
</feature>
<dbReference type="Pfam" id="PF05699">
    <property type="entry name" value="Dimer_Tnp_hAT"/>
    <property type="match status" value="1"/>
</dbReference>
<dbReference type="AlphaFoldDB" id="A0A8T1S7P8"/>
<keyword evidence="3" id="KW-1185">Reference proteome</keyword>
<evidence type="ECO:0000313" key="3">
    <source>
        <dbReference type="Proteomes" id="UP000765507"/>
    </source>
</evidence>
<evidence type="ECO:0000313" key="2">
    <source>
        <dbReference type="EMBL" id="KAG6924594.1"/>
    </source>
</evidence>
<feature type="non-terminal residue" evidence="2">
    <location>
        <position position="1"/>
    </location>
</feature>
<dbReference type="OrthoDB" id="10062065at2759"/>
<dbReference type="GO" id="GO:0046983">
    <property type="term" value="F:protein dimerization activity"/>
    <property type="evidence" value="ECO:0007669"/>
    <property type="project" value="InterPro"/>
</dbReference>
<reference evidence="2 3" key="1">
    <citation type="journal article" date="2020" name="G3 (Bethesda)">
        <title>Draft Genome of the Common Snapping Turtle, Chelydra serpentina, a Model for Phenotypic Plasticity in Reptiles.</title>
        <authorList>
            <person name="Das D."/>
            <person name="Singh S.K."/>
            <person name="Bierstedt J."/>
            <person name="Erickson A."/>
            <person name="Galli G.L.J."/>
            <person name="Crossley D.A. 2nd"/>
            <person name="Rhen T."/>
        </authorList>
    </citation>
    <scope>NUCLEOTIDE SEQUENCE [LARGE SCALE GENOMIC DNA]</scope>
    <source>
        <strain evidence="2">KW</strain>
    </source>
</reference>
<dbReference type="PANTHER" id="PTHR46289">
    <property type="entry name" value="52 KDA REPRESSOR OF THE INHIBITOR OF THE PROTEIN KINASE-LIKE PROTEIN-RELATED"/>
    <property type="match status" value="1"/>
</dbReference>